<evidence type="ECO:0000313" key="1">
    <source>
        <dbReference type="EMBL" id="RDY06537.1"/>
    </source>
</evidence>
<dbReference type="Proteomes" id="UP000257109">
    <property type="component" value="Unassembled WGS sequence"/>
</dbReference>
<dbReference type="EMBL" id="QJKJ01001670">
    <property type="protein sequence ID" value="RDY06537.1"/>
    <property type="molecule type" value="Genomic_DNA"/>
</dbReference>
<dbReference type="AlphaFoldDB" id="A0A371HUU4"/>
<accession>A0A371HUU4</accession>
<reference evidence="1" key="1">
    <citation type="submission" date="2018-05" db="EMBL/GenBank/DDBJ databases">
        <title>Draft genome of Mucuna pruriens seed.</title>
        <authorList>
            <person name="Nnadi N.E."/>
            <person name="Vos R."/>
            <person name="Hasami M.H."/>
            <person name="Devisetty U.K."/>
            <person name="Aguiy J.C."/>
        </authorList>
    </citation>
    <scope>NUCLEOTIDE SEQUENCE [LARGE SCALE GENOMIC DNA]</scope>
    <source>
        <strain evidence="1">JCA_2017</strain>
    </source>
</reference>
<name>A0A371HUU4_MUCPR</name>
<proteinExistence type="predicted"/>
<evidence type="ECO:0008006" key="3">
    <source>
        <dbReference type="Google" id="ProtNLM"/>
    </source>
</evidence>
<protein>
    <recommendedName>
        <fullName evidence="3">Retrotransposon gag domain-containing protein</fullName>
    </recommendedName>
</protein>
<evidence type="ECO:0000313" key="2">
    <source>
        <dbReference type="Proteomes" id="UP000257109"/>
    </source>
</evidence>
<organism evidence="1 2">
    <name type="scientific">Mucuna pruriens</name>
    <name type="common">Velvet bean</name>
    <name type="synonym">Dolichos pruriens</name>
    <dbReference type="NCBI Taxonomy" id="157652"/>
    <lineage>
        <taxon>Eukaryota</taxon>
        <taxon>Viridiplantae</taxon>
        <taxon>Streptophyta</taxon>
        <taxon>Embryophyta</taxon>
        <taxon>Tracheophyta</taxon>
        <taxon>Spermatophyta</taxon>
        <taxon>Magnoliopsida</taxon>
        <taxon>eudicotyledons</taxon>
        <taxon>Gunneridae</taxon>
        <taxon>Pentapetalae</taxon>
        <taxon>rosids</taxon>
        <taxon>fabids</taxon>
        <taxon>Fabales</taxon>
        <taxon>Fabaceae</taxon>
        <taxon>Papilionoideae</taxon>
        <taxon>50 kb inversion clade</taxon>
        <taxon>NPAAA clade</taxon>
        <taxon>indigoferoid/millettioid clade</taxon>
        <taxon>Phaseoleae</taxon>
        <taxon>Mucuna</taxon>
    </lineage>
</organism>
<gene>
    <name evidence="1" type="ORF">CR513_09472</name>
</gene>
<comment type="caution">
    <text evidence="1">The sequence shown here is derived from an EMBL/GenBank/DDBJ whole genome shotgun (WGS) entry which is preliminary data.</text>
</comment>
<feature type="non-terminal residue" evidence="1">
    <location>
        <position position="1"/>
    </location>
</feature>
<keyword evidence="2" id="KW-1185">Reference proteome</keyword>
<sequence>MENNDQTLKELATPNMRRSAQAIEGTPCGLFHNEATRDTGRLHQNKGVPILLGWSCKGLAYLQPGDMKHMFLEKFFPASRTATIKKEICGIRQHSRETLHEY</sequence>